<gene>
    <name evidence="2" type="ORF">GJ744_010699</name>
</gene>
<dbReference type="EMBL" id="JAACFV010000070">
    <property type="protein sequence ID" value="KAF7507382.1"/>
    <property type="molecule type" value="Genomic_DNA"/>
</dbReference>
<dbReference type="OrthoDB" id="2157530at2759"/>
<dbReference type="PANTHER" id="PTHR24148">
    <property type="entry name" value="ANKYRIN REPEAT DOMAIN-CONTAINING PROTEIN 39 HOMOLOG-RELATED"/>
    <property type="match status" value="1"/>
</dbReference>
<keyword evidence="3" id="KW-1185">Reference proteome</keyword>
<feature type="domain" description="Heterokaryon incompatibility" evidence="1">
    <location>
        <begin position="46"/>
        <end position="211"/>
    </location>
</feature>
<dbReference type="InterPro" id="IPR052895">
    <property type="entry name" value="HetReg/Transcr_Mod"/>
</dbReference>
<accession>A0A8H7AI14</accession>
<evidence type="ECO:0000313" key="2">
    <source>
        <dbReference type="EMBL" id="KAF7507382.1"/>
    </source>
</evidence>
<name>A0A8H7AI14_9EURO</name>
<dbReference type="AlphaFoldDB" id="A0A8H7AI14"/>
<sequence>MGIYDDLPLPSTEQTIRLLRLEPAEKRRVPLTGELFVVSLETNPEYAAVSYCWGSPTSTCPVTCNGFSLAVSKNLGLALSSIRSLSSFPLWIDQICINQDDLRERSAQVAFMRRIYSQAIETFAYLGEPDSDITNEACEVIKKISIPVLHMSHYQSDESDLTTLLRASVATVKLAVQHPYLTKRAYDKDVRSALSRLIESTYFSRKWIIQEVVVSRPTFCLVGIHRFKWDPFISAILKQRGSAKFQTEAKIAIKLWWLCHLVIDFGHKRRSPLLTLLYYSPYFQAADPRDYVFALLGIASDSDDFPKPNYETAVEQVYHKISSCFIQQGKGYLMLHLVGMRPTNNGLPSWVVDWRCFDTFYPGKHYASFCAGGRDGRMELTPDALIIRACGKIVDHIVAVGDPFKAEQNLWDRLAQYIDNCTDTFAEFYEGNTGHQAIQRDLASLISFDMRFDDRHPNRKLFTFNEDNCDLVRCWDLFALDDASLSQIWLMQGRYYLKNLQTGLSKTAHRIGVHSLSRLFQWIQPGESPRLLAEFEVIRGVHNTNAEENLLRWNFFKPTTRPVMTQSCRLGLAPALTQKGDVVCVLFGANAPFILRPSNDGTYKIVGEAYVRDIMFGETLKDDRYPVQEILIS</sequence>
<organism evidence="2 3">
    <name type="scientific">Endocarpon pusillum</name>
    <dbReference type="NCBI Taxonomy" id="364733"/>
    <lineage>
        <taxon>Eukaryota</taxon>
        <taxon>Fungi</taxon>
        <taxon>Dikarya</taxon>
        <taxon>Ascomycota</taxon>
        <taxon>Pezizomycotina</taxon>
        <taxon>Eurotiomycetes</taxon>
        <taxon>Chaetothyriomycetidae</taxon>
        <taxon>Verrucariales</taxon>
        <taxon>Verrucariaceae</taxon>
        <taxon>Endocarpon</taxon>
    </lineage>
</organism>
<protein>
    <recommendedName>
        <fullName evidence="1">Heterokaryon incompatibility domain-containing protein</fullName>
    </recommendedName>
</protein>
<evidence type="ECO:0000259" key="1">
    <source>
        <dbReference type="Pfam" id="PF06985"/>
    </source>
</evidence>
<comment type="caution">
    <text evidence="2">The sequence shown here is derived from an EMBL/GenBank/DDBJ whole genome shotgun (WGS) entry which is preliminary data.</text>
</comment>
<reference evidence="2" key="1">
    <citation type="submission" date="2020-02" db="EMBL/GenBank/DDBJ databases">
        <authorList>
            <person name="Palmer J.M."/>
        </authorList>
    </citation>
    <scope>NUCLEOTIDE SEQUENCE</scope>
    <source>
        <strain evidence="2">EPUS1.4</strain>
        <tissue evidence="2">Thallus</tissue>
    </source>
</reference>
<dbReference type="PANTHER" id="PTHR24148:SF64">
    <property type="entry name" value="HETEROKARYON INCOMPATIBILITY DOMAIN-CONTAINING PROTEIN"/>
    <property type="match status" value="1"/>
</dbReference>
<dbReference type="Pfam" id="PF06985">
    <property type="entry name" value="HET"/>
    <property type="match status" value="1"/>
</dbReference>
<dbReference type="InterPro" id="IPR010730">
    <property type="entry name" value="HET"/>
</dbReference>
<dbReference type="Proteomes" id="UP000606974">
    <property type="component" value="Unassembled WGS sequence"/>
</dbReference>
<evidence type="ECO:0000313" key="3">
    <source>
        <dbReference type="Proteomes" id="UP000606974"/>
    </source>
</evidence>
<proteinExistence type="predicted"/>
<dbReference type="Pfam" id="PF26639">
    <property type="entry name" value="Het-6_barrel"/>
    <property type="match status" value="1"/>
</dbReference>